<comment type="similarity">
    <text evidence="7">Belongs to the glycosyl hydrolase 24 family.</text>
</comment>
<dbReference type="GO" id="GO:0016998">
    <property type="term" value="P:cell wall macromolecule catabolic process"/>
    <property type="evidence" value="ECO:0007669"/>
    <property type="project" value="InterPro"/>
</dbReference>
<dbReference type="AlphaFoldDB" id="A0AAW7DFC3"/>
<dbReference type="RefSeq" id="WP_286485359.1">
    <property type="nucleotide sequence ID" value="NZ_JACALR010000002.1"/>
</dbReference>
<name>A0AAW7DFC3_9FLAO</name>
<evidence type="ECO:0000313" key="8">
    <source>
        <dbReference type="EMBL" id="MDM1550674.1"/>
    </source>
</evidence>
<dbReference type="GO" id="GO:0003796">
    <property type="term" value="F:lysozyme activity"/>
    <property type="evidence" value="ECO:0007669"/>
    <property type="project" value="UniProtKB-EC"/>
</dbReference>
<evidence type="ECO:0000256" key="2">
    <source>
        <dbReference type="ARBA" id="ARBA00022529"/>
    </source>
</evidence>
<evidence type="ECO:0000256" key="7">
    <source>
        <dbReference type="RuleBase" id="RU003788"/>
    </source>
</evidence>
<keyword evidence="3 7" id="KW-0081">Bacteriolytic enzyme</keyword>
<keyword evidence="4 7" id="KW-0378">Hydrolase</keyword>
<evidence type="ECO:0000256" key="5">
    <source>
        <dbReference type="ARBA" id="ARBA00023200"/>
    </source>
</evidence>
<keyword evidence="5" id="KW-1035">Host cytoplasm</keyword>
<comment type="catalytic activity">
    <reaction evidence="1 7">
        <text>Hydrolysis of (1-&gt;4)-beta-linkages between N-acetylmuramic acid and N-acetyl-D-glucosamine residues in a peptidoglycan and between N-acetyl-D-glucosamine residues in chitodextrins.</text>
        <dbReference type="EC" id="3.2.1.17"/>
    </reaction>
</comment>
<evidence type="ECO:0000256" key="3">
    <source>
        <dbReference type="ARBA" id="ARBA00022638"/>
    </source>
</evidence>
<dbReference type="Proteomes" id="UP001173578">
    <property type="component" value="Unassembled WGS sequence"/>
</dbReference>
<dbReference type="InterPro" id="IPR034690">
    <property type="entry name" value="Endolysin_T4_type"/>
</dbReference>
<dbReference type="CDD" id="cd00737">
    <property type="entry name" value="lyz_endolysin_autolysin"/>
    <property type="match status" value="1"/>
</dbReference>
<evidence type="ECO:0000256" key="4">
    <source>
        <dbReference type="ARBA" id="ARBA00022801"/>
    </source>
</evidence>
<dbReference type="GO" id="GO:0042742">
    <property type="term" value="P:defense response to bacterium"/>
    <property type="evidence" value="ECO:0007669"/>
    <property type="project" value="UniProtKB-KW"/>
</dbReference>
<evidence type="ECO:0000313" key="9">
    <source>
        <dbReference type="Proteomes" id="UP001173578"/>
    </source>
</evidence>
<keyword evidence="6 7" id="KW-0326">Glycosidase</keyword>
<dbReference type="PANTHER" id="PTHR38107">
    <property type="match status" value="1"/>
</dbReference>
<dbReference type="EC" id="3.2.1.17" evidence="7"/>
<organism evidence="8 9">
    <name type="scientific">Empedobacter falsenii</name>
    <dbReference type="NCBI Taxonomy" id="343874"/>
    <lineage>
        <taxon>Bacteria</taxon>
        <taxon>Pseudomonadati</taxon>
        <taxon>Bacteroidota</taxon>
        <taxon>Flavobacteriia</taxon>
        <taxon>Flavobacteriales</taxon>
        <taxon>Weeksellaceae</taxon>
        <taxon>Empedobacter</taxon>
    </lineage>
</organism>
<keyword evidence="2 7" id="KW-0929">Antimicrobial</keyword>
<dbReference type="GO" id="GO:0009253">
    <property type="term" value="P:peptidoglycan catabolic process"/>
    <property type="evidence" value="ECO:0007669"/>
    <property type="project" value="InterPro"/>
</dbReference>
<reference evidence="8" key="1">
    <citation type="submission" date="2020-06" db="EMBL/GenBank/DDBJ databases">
        <authorList>
            <person name="Dong N."/>
        </authorList>
    </citation>
    <scope>NUCLEOTIDE SEQUENCE</scope>
    <source>
        <strain evidence="8">210</strain>
    </source>
</reference>
<evidence type="ECO:0000256" key="6">
    <source>
        <dbReference type="ARBA" id="ARBA00023295"/>
    </source>
</evidence>
<dbReference type="HAMAP" id="MF_04110">
    <property type="entry name" value="ENDOLYSIN_T4"/>
    <property type="match status" value="1"/>
</dbReference>
<dbReference type="GO" id="GO:0031640">
    <property type="term" value="P:killing of cells of another organism"/>
    <property type="evidence" value="ECO:0007669"/>
    <property type="project" value="UniProtKB-KW"/>
</dbReference>
<dbReference type="InterPro" id="IPR023346">
    <property type="entry name" value="Lysozyme-like_dom_sf"/>
</dbReference>
<sequence>MKTGKKGLDLIKKYEGFYSKPYLDPIGIPTIGYGATYYPNKVKVTMKDKSLTEKQASDLLVNMLKVYENQVALLVTKPINQNQFDALVSFTYNLGATNLSKSTLLKKVNKNPNDKSIADEFVKWNRAGGKVLNGLTKRRKDEAALYFS</sequence>
<dbReference type="InterPro" id="IPR002196">
    <property type="entry name" value="Glyco_hydro_24"/>
</dbReference>
<dbReference type="SUPFAM" id="SSF53955">
    <property type="entry name" value="Lysozyme-like"/>
    <property type="match status" value="1"/>
</dbReference>
<dbReference type="InterPro" id="IPR051018">
    <property type="entry name" value="Bacteriophage_GH24"/>
</dbReference>
<comment type="caution">
    <text evidence="8">The sequence shown here is derived from an EMBL/GenBank/DDBJ whole genome shotgun (WGS) entry which is preliminary data.</text>
</comment>
<dbReference type="Pfam" id="PF00959">
    <property type="entry name" value="Phage_lysozyme"/>
    <property type="match status" value="1"/>
</dbReference>
<dbReference type="InterPro" id="IPR033907">
    <property type="entry name" value="Endolysin_autolysin"/>
</dbReference>
<proteinExistence type="inferred from homology"/>
<dbReference type="Gene3D" id="1.10.530.40">
    <property type="match status" value="1"/>
</dbReference>
<reference evidence="8" key="2">
    <citation type="journal article" date="2022" name="Sci. Total Environ.">
        <title>Prevalence, transmission, and molecular epidemiology of tet(X)-positive bacteria among humans, animals, and environmental niches in China: An epidemiological, and genomic-based study.</title>
        <authorList>
            <person name="Dong N."/>
            <person name="Zeng Y."/>
            <person name="Cai C."/>
            <person name="Sun C."/>
            <person name="Lu J."/>
            <person name="Liu C."/>
            <person name="Zhou H."/>
            <person name="Sun Q."/>
            <person name="Shu L."/>
            <person name="Wang H."/>
            <person name="Wang Y."/>
            <person name="Wang S."/>
            <person name="Wu C."/>
            <person name="Chan E.W."/>
            <person name="Chen G."/>
            <person name="Shen Z."/>
            <person name="Chen S."/>
            <person name="Zhang R."/>
        </authorList>
    </citation>
    <scope>NUCLEOTIDE SEQUENCE</scope>
    <source>
        <strain evidence="8">210</strain>
    </source>
</reference>
<accession>A0AAW7DFC3</accession>
<evidence type="ECO:0000256" key="1">
    <source>
        <dbReference type="ARBA" id="ARBA00000632"/>
    </source>
</evidence>
<protein>
    <recommendedName>
        <fullName evidence="7">Lysozyme</fullName>
        <ecNumber evidence="7">3.2.1.17</ecNumber>
    </recommendedName>
</protein>
<dbReference type="EMBL" id="JACALR010000002">
    <property type="protein sequence ID" value="MDM1550674.1"/>
    <property type="molecule type" value="Genomic_DNA"/>
</dbReference>
<dbReference type="InterPro" id="IPR023347">
    <property type="entry name" value="Lysozyme_dom_sf"/>
</dbReference>
<gene>
    <name evidence="8" type="ORF">HX095_05555</name>
</gene>
<dbReference type="PANTHER" id="PTHR38107:SF3">
    <property type="entry name" value="LYSOZYME RRRD-RELATED"/>
    <property type="match status" value="1"/>
</dbReference>